<reference evidence="1" key="1">
    <citation type="submission" date="2007-07" db="EMBL/GenBank/DDBJ databases">
        <title>PCAP assembly of the Caenorhabditis remanei genome.</title>
        <authorList>
            <consortium name="The Caenorhabditis remanei Sequencing Consortium"/>
            <person name="Wilson R.K."/>
        </authorList>
    </citation>
    <scope>NUCLEOTIDE SEQUENCE [LARGE SCALE GENOMIC DNA]</scope>
    <source>
        <strain evidence="1">PB4641</strain>
    </source>
</reference>
<gene>
    <name evidence="1" type="ORF">CRE_08397</name>
</gene>
<dbReference type="HOGENOM" id="CLU_1230936_0_0_1"/>
<keyword evidence="2" id="KW-1185">Reference proteome</keyword>
<evidence type="ECO:0000313" key="2">
    <source>
        <dbReference type="Proteomes" id="UP000008281"/>
    </source>
</evidence>
<dbReference type="EMBL" id="DS268463">
    <property type="protein sequence ID" value="EFP06505.1"/>
    <property type="molecule type" value="Genomic_DNA"/>
</dbReference>
<dbReference type="Proteomes" id="UP000008281">
    <property type="component" value="Unassembled WGS sequence"/>
</dbReference>
<evidence type="ECO:0000313" key="1">
    <source>
        <dbReference type="EMBL" id="EFP06505.1"/>
    </source>
</evidence>
<dbReference type="InParanoid" id="E3MPI3"/>
<name>E3MPI3_CAERE</name>
<accession>E3MPI3</accession>
<protein>
    <submittedName>
        <fullName evidence="1">Uncharacterized protein</fullName>
    </submittedName>
</protein>
<sequence length="225" mass="26695">MNNIVLFRIPQQKWFICTYEKQHGLRECGFYGTLPAMNEHFAEHTYVCFYQYAYFQNSISENATSSVVVYATTSLSDRWSSQSTKDIESVSRKRRIDVMNVENDYGLKKTDGFLRSIYIRAEEEERRIGLNKNSQFYDWTKGPKNRYGMTWEQFRVFFYESPKRMSTWMASCQLLLIPTMEECEKYVEYMIKLYYCTTGLKFSSPSPEIYELLHDLFISGCSIHS</sequence>
<organism evidence="2">
    <name type="scientific">Caenorhabditis remanei</name>
    <name type="common">Caenorhabditis vulgaris</name>
    <dbReference type="NCBI Taxonomy" id="31234"/>
    <lineage>
        <taxon>Eukaryota</taxon>
        <taxon>Metazoa</taxon>
        <taxon>Ecdysozoa</taxon>
        <taxon>Nematoda</taxon>
        <taxon>Chromadorea</taxon>
        <taxon>Rhabditida</taxon>
        <taxon>Rhabditina</taxon>
        <taxon>Rhabditomorpha</taxon>
        <taxon>Rhabditoidea</taxon>
        <taxon>Rhabditidae</taxon>
        <taxon>Peloderinae</taxon>
        <taxon>Caenorhabditis</taxon>
    </lineage>
</organism>
<dbReference type="AlphaFoldDB" id="E3MPI3"/>
<proteinExistence type="predicted"/>